<dbReference type="InterPro" id="IPR055289">
    <property type="entry name" value="OFD1"/>
</dbReference>
<evidence type="ECO:0000313" key="2">
    <source>
        <dbReference type="Proteomes" id="UP000001593"/>
    </source>
</evidence>
<keyword evidence="2" id="KW-1185">Reference proteome</keyword>
<protein>
    <recommendedName>
        <fullName evidence="3">LisH domain-containing protein</fullName>
    </recommendedName>
</protein>
<dbReference type="OMA" id="SSHDICH"/>
<sequence length="135" mass="15496">MSDKELSREDLREKLFYTFRNRGVIDSLKSQLRNRLVLELQQTANINIASGKKKTTDQTSLYYQAANSLVANHLENCNFEYTLSVFLPECGTSKDKLFSSHDICHLLKIEPGSPLYNSLVSTLMITNLFRMNIDK</sequence>
<dbReference type="InterPro" id="IPR006594">
    <property type="entry name" value="LisH"/>
</dbReference>
<organism evidence="1 2">
    <name type="scientific">Nematostella vectensis</name>
    <name type="common">Starlet sea anemone</name>
    <dbReference type="NCBI Taxonomy" id="45351"/>
    <lineage>
        <taxon>Eukaryota</taxon>
        <taxon>Metazoa</taxon>
        <taxon>Cnidaria</taxon>
        <taxon>Anthozoa</taxon>
        <taxon>Hexacorallia</taxon>
        <taxon>Actiniaria</taxon>
        <taxon>Edwardsiidae</taxon>
        <taxon>Nematostella</taxon>
    </lineage>
</organism>
<evidence type="ECO:0008006" key="3">
    <source>
        <dbReference type="Google" id="ProtNLM"/>
    </source>
</evidence>
<dbReference type="Proteomes" id="UP000001593">
    <property type="component" value="Unassembled WGS sequence"/>
</dbReference>
<dbReference type="PANTHER" id="PTHR39063:SF1">
    <property type="entry name" value="OFD1 CENTRIOLE AND CENTRIOLAR SATELLITE PROTEIN"/>
    <property type="match status" value="1"/>
</dbReference>
<dbReference type="AlphaFoldDB" id="A7S671"/>
<dbReference type="Gene3D" id="1.20.960.40">
    <property type="match status" value="1"/>
</dbReference>
<accession>A7S671</accession>
<reference evidence="1 2" key="1">
    <citation type="journal article" date="2007" name="Science">
        <title>Sea anemone genome reveals ancestral eumetazoan gene repertoire and genomic organization.</title>
        <authorList>
            <person name="Putnam N.H."/>
            <person name="Srivastava M."/>
            <person name="Hellsten U."/>
            <person name="Dirks B."/>
            <person name="Chapman J."/>
            <person name="Salamov A."/>
            <person name="Terry A."/>
            <person name="Shapiro H."/>
            <person name="Lindquist E."/>
            <person name="Kapitonov V.V."/>
            <person name="Jurka J."/>
            <person name="Genikhovich G."/>
            <person name="Grigoriev I.V."/>
            <person name="Lucas S.M."/>
            <person name="Steele R.E."/>
            <person name="Finnerty J.R."/>
            <person name="Technau U."/>
            <person name="Martindale M.Q."/>
            <person name="Rokhsar D.S."/>
        </authorList>
    </citation>
    <scope>NUCLEOTIDE SEQUENCE [LARGE SCALE GENOMIC DNA]</scope>
    <source>
        <strain evidence="2">CH2 X CH6</strain>
    </source>
</reference>
<dbReference type="EMBL" id="DS469586">
    <property type="protein sequence ID" value="EDO40814.1"/>
    <property type="molecule type" value="Genomic_DNA"/>
</dbReference>
<dbReference type="OrthoDB" id="206339at2759"/>
<dbReference type="HOGENOM" id="CLU_1888239_0_0_1"/>
<dbReference type="InParanoid" id="A7S671"/>
<dbReference type="eggNOG" id="ENOG502QQR5">
    <property type="taxonomic scope" value="Eukaryota"/>
</dbReference>
<dbReference type="KEGG" id="nve:5512541"/>
<name>A7S671_NEMVE</name>
<evidence type="ECO:0000313" key="1">
    <source>
        <dbReference type="EMBL" id="EDO40814.1"/>
    </source>
</evidence>
<dbReference type="PANTHER" id="PTHR39063">
    <property type="entry name" value="ORAL-FACIAL-DIGITAL SYNDROME 1 PROTEIN HOMOLOG"/>
    <property type="match status" value="1"/>
</dbReference>
<proteinExistence type="predicted"/>
<dbReference type="STRING" id="45351.A7S671"/>
<dbReference type="PROSITE" id="PS50896">
    <property type="entry name" value="LISH"/>
    <property type="match status" value="1"/>
</dbReference>
<gene>
    <name evidence="1" type="ORF">NEMVEDRAFT_v1g105967</name>
</gene>
<dbReference type="Pfam" id="PF16045">
    <property type="entry name" value="LisH_2"/>
    <property type="match status" value="1"/>
</dbReference>
<dbReference type="PhylomeDB" id="A7S671"/>